<evidence type="ECO:0000313" key="7">
    <source>
        <dbReference type="EMBL" id="KAK1770790.1"/>
    </source>
</evidence>
<dbReference type="InterPro" id="IPR002993">
    <property type="entry name" value="ODC_AZ"/>
</dbReference>
<dbReference type="PANTHER" id="PTHR10279:SF10">
    <property type="entry name" value="ORNITHINE DECARBOXYLASE ANTIZYME"/>
    <property type="match status" value="1"/>
</dbReference>
<sequence length="277" mass="29941">MKAPADALPQGPSGIPEVPSTGLPSPPSSPPLAAITSTNQLALTPKTKSRTDGSWGGRNGNGSPRPRRRGGATSRIREECERFFCETLRAMFLGERNLAAHGAVLTDVINYNNYHNRNHHNYNGTGNDAGGIIAADDPLTPPEHFPITDQSLMASRAAGADTGNVSAWLEVYDYAGGTSFRAFVSEDTEIKSLFVFFDAGVLGRDLKQALVALIELAEGPLDCSHMVICLDRSFPDEELKAMMKGLQWAGFSLTTLDHWTGGMDIISNQWLFMGMEV</sequence>
<dbReference type="Pfam" id="PF02100">
    <property type="entry name" value="ODC_AZ"/>
    <property type="match status" value="1"/>
</dbReference>
<dbReference type="RefSeq" id="XP_060287003.1">
    <property type="nucleotide sequence ID" value="XM_060426847.1"/>
</dbReference>
<keyword evidence="5" id="KW-0688">Ribosomal frameshifting</keyword>
<dbReference type="EMBL" id="MU838999">
    <property type="protein sequence ID" value="KAK1770790.1"/>
    <property type="molecule type" value="Genomic_DNA"/>
</dbReference>
<dbReference type="SUPFAM" id="SSF55729">
    <property type="entry name" value="Acyl-CoA N-acyltransferases (Nat)"/>
    <property type="match status" value="1"/>
</dbReference>
<dbReference type="InterPro" id="IPR016181">
    <property type="entry name" value="Acyl_CoA_acyltransferase"/>
</dbReference>
<evidence type="ECO:0000313" key="8">
    <source>
        <dbReference type="Proteomes" id="UP001244011"/>
    </source>
</evidence>
<evidence type="ECO:0000256" key="6">
    <source>
        <dbReference type="SAM" id="MobiDB-lite"/>
    </source>
</evidence>
<dbReference type="GO" id="GO:0005737">
    <property type="term" value="C:cytoplasm"/>
    <property type="evidence" value="ECO:0007669"/>
    <property type="project" value="TreeGrafter"/>
</dbReference>
<comment type="caution">
    <text evidence="7">The sequence shown here is derived from an EMBL/GenBank/DDBJ whole genome shotgun (WGS) entry which is preliminary data.</text>
</comment>
<comment type="subunit">
    <text evidence="3">Interacts with ODC and thereby sterically blocks ODC homodimerization.</text>
</comment>
<comment type="function">
    <text evidence="1">Ornithine decarboxylase (ODC) antizyme protein that negatively regulates ODC activity and intracellular polyamine biosynthesis in response to increased intracellular polyamine levels. Binds to ODC monomers, inhibiting the assembly of the functional ODC homodimer, and targets the monomers for ubiquitin-independent proteolytic destruction by the 26S proteasome.</text>
</comment>
<keyword evidence="8" id="KW-1185">Reference proteome</keyword>
<dbReference type="GO" id="GO:0005634">
    <property type="term" value="C:nucleus"/>
    <property type="evidence" value="ECO:0007669"/>
    <property type="project" value="TreeGrafter"/>
</dbReference>
<evidence type="ECO:0000256" key="5">
    <source>
        <dbReference type="ARBA" id="ARBA00022758"/>
    </source>
</evidence>
<evidence type="ECO:0000256" key="4">
    <source>
        <dbReference type="ARBA" id="ARBA00017712"/>
    </source>
</evidence>
<evidence type="ECO:0000256" key="1">
    <source>
        <dbReference type="ARBA" id="ARBA00002307"/>
    </source>
</evidence>
<dbReference type="Gene3D" id="3.40.630.60">
    <property type="match status" value="1"/>
</dbReference>
<dbReference type="Proteomes" id="UP001244011">
    <property type="component" value="Unassembled WGS sequence"/>
</dbReference>
<organism evidence="7 8">
    <name type="scientific">Phialemonium atrogriseum</name>
    <dbReference type="NCBI Taxonomy" id="1093897"/>
    <lineage>
        <taxon>Eukaryota</taxon>
        <taxon>Fungi</taxon>
        <taxon>Dikarya</taxon>
        <taxon>Ascomycota</taxon>
        <taxon>Pezizomycotina</taxon>
        <taxon>Sordariomycetes</taxon>
        <taxon>Sordariomycetidae</taxon>
        <taxon>Cephalothecales</taxon>
        <taxon>Cephalothecaceae</taxon>
        <taxon>Phialemonium</taxon>
    </lineage>
</organism>
<evidence type="ECO:0000256" key="3">
    <source>
        <dbReference type="ARBA" id="ARBA00011486"/>
    </source>
</evidence>
<dbReference type="GeneID" id="85310034"/>
<dbReference type="PANTHER" id="PTHR10279">
    <property type="entry name" value="ORNITHINE DECARBOXYLASE ANTIZYME"/>
    <property type="match status" value="1"/>
</dbReference>
<proteinExistence type="inferred from homology"/>
<dbReference type="GO" id="GO:0008073">
    <property type="term" value="F:ornithine decarboxylase inhibitor activity"/>
    <property type="evidence" value="ECO:0007669"/>
    <property type="project" value="InterPro"/>
</dbReference>
<accession>A0AAJ0FS42</accession>
<evidence type="ECO:0000256" key="2">
    <source>
        <dbReference type="ARBA" id="ARBA00008796"/>
    </source>
</evidence>
<comment type="similarity">
    <text evidence="2">Belongs to the ODC antizyme family.</text>
</comment>
<reference evidence="7" key="1">
    <citation type="submission" date="2023-06" db="EMBL/GenBank/DDBJ databases">
        <title>Genome-scale phylogeny and comparative genomics of the fungal order Sordariales.</title>
        <authorList>
            <consortium name="Lawrence Berkeley National Laboratory"/>
            <person name="Hensen N."/>
            <person name="Bonometti L."/>
            <person name="Westerberg I."/>
            <person name="Brannstrom I.O."/>
            <person name="Guillou S."/>
            <person name="Cros-Aarteil S."/>
            <person name="Calhoun S."/>
            <person name="Haridas S."/>
            <person name="Kuo A."/>
            <person name="Mondo S."/>
            <person name="Pangilinan J."/>
            <person name="Riley R."/>
            <person name="Labutti K."/>
            <person name="Andreopoulos B."/>
            <person name="Lipzen A."/>
            <person name="Chen C."/>
            <person name="Yanf M."/>
            <person name="Daum C."/>
            <person name="Ng V."/>
            <person name="Clum A."/>
            <person name="Steindorff A."/>
            <person name="Ohm R."/>
            <person name="Martin F."/>
            <person name="Silar P."/>
            <person name="Natvig D."/>
            <person name="Lalanne C."/>
            <person name="Gautier V."/>
            <person name="Ament-Velasquez S.L."/>
            <person name="Kruys A."/>
            <person name="Hutchinson M.I."/>
            <person name="Powell A.J."/>
            <person name="Barry K."/>
            <person name="Miller A.N."/>
            <person name="Grigoriev I.V."/>
            <person name="Debuchy R."/>
            <person name="Gladieux P."/>
            <person name="Thoren M.H."/>
            <person name="Johannesson H."/>
        </authorList>
    </citation>
    <scope>NUCLEOTIDE SEQUENCE</scope>
    <source>
        <strain evidence="7">8032-3</strain>
    </source>
</reference>
<gene>
    <name evidence="7" type="ORF">QBC33DRAFT_525768</name>
</gene>
<name>A0AAJ0FS42_9PEZI</name>
<dbReference type="GO" id="GO:0045732">
    <property type="term" value="P:positive regulation of protein catabolic process"/>
    <property type="evidence" value="ECO:0007669"/>
    <property type="project" value="TreeGrafter"/>
</dbReference>
<protein>
    <recommendedName>
        <fullName evidence="4">Ornithine decarboxylase antizyme</fullName>
    </recommendedName>
</protein>
<dbReference type="InterPro" id="IPR038581">
    <property type="entry name" value="ODC_AZ_sf"/>
</dbReference>
<dbReference type="GO" id="GO:0075523">
    <property type="term" value="P:viral translational frameshifting"/>
    <property type="evidence" value="ECO:0007669"/>
    <property type="project" value="UniProtKB-KW"/>
</dbReference>
<dbReference type="AlphaFoldDB" id="A0AAJ0FS42"/>
<feature type="region of interest" description="Disordered" evidence="6">
    <location>
        <begin position="1"/>
        <end position="74"/>
    </location>
</feature>